<dbReference type="PANTHER" id="PTHR32552">
    <property type="entry name" value="FERRICHROME IRON RECEPTOR-RELATED"/>
    <property type="match status" value="1"/>
</dbReference>
<dbReference type="EMBL" id="BKCM01000005">
    <property type="protein sequence ID" value="GER00534.1"/>
    <property type="molecule type" value="Genomic_DNA"/>
</dbReference>
<dbReference type="PANTHER" id="PTHR32552:SF81">
    <property type="entry name" value="TONB-DEPENDENT OUTER MEMBRANE RECEPTOR"/>
    <property type="match status" value="1"/>
</dbReference>
<keyword evidence="3" id="KW-1134">Transmembrane beta strand</keyword>
<evidence type="ECO:0000256" key="3">
    <source>
        <dbReference type="ARBA" id="ARBA00022452"/>
    </source>
</evidence>
<keyword evidence="2" id="KW-0813">Transport</keyword>
<dbReference type="AlphaFoldDB" id="A0A5A7MYT5"/>
<dbReference type="GO" id="GO:0006826">
    <property type="term" value="P:iron ion transport"/>
    <property type="evidence" value="ECO:0007669"/>
    <property type="project" value="UniProtKB-KW"/>
</dbReference>
<evidence type="ECO:0000256" key="9">
    <source>
        <dbReference type="ARBA" id="ARBA00023136"/>
    </source>
</evidence>
<evidence type="ECO:0000256" key="1">
    <source>
        <dbReference type="ARBA" id="ARBA00004571"/>
    </source>
</evidence>
<evidence type="ECO:0000313" key="13">
    <source>
        <dbReference type="Proteomes" id="UP000325187"/>
    </source>
</evidence>
<dbReference type="SUPFAM" id="SSF56935">
    <property type="entry name" value="Porins"/>
    <property type="match status" value="1"/>
</dbReference>
<keyword evidence="6" id="KW-0408">Iron</keyword>
<feature type="domain" description="TonB-dependent receptor-like beta-barrel" evidence="11">
    <location>
        <begin position="80"/>
        <end position="382"/>
    </location>
</feature>
<evidence type="ECO:0000256" key="8">
    <source>
        <dbReference type="ARBA" id="ARBA00023077"/>
    </source>
</evidence>
<keyword evidence="4" id="KW-0410">Iron transport</keyword>
<comment type="caution">
    <text evidence="12">The sequence shown here is derived from an EMBL/GenBank/DDBJ whole genome shotgun (WGS) entry which is preliminary data.</text>
</comment>
<keyword evidence="10" id="KW-0998">Cell outer membrane</keyword>
<dbReference type="Gene3D" id="2.40.170.20">
    <property type="entry name" value="TonB-dependent receptor, beta-barrel domain"/>
    <property type="match status" value="1"/>
</dbReference>
<protein>
    <recommendedName>
        <fullName evidence="11">TonB-dependent receptor-like beta-barrel domain-containing protein</fullName>
    </recommendedName>
</protein>
<evidence type="ECO:0000256" key="6">
    <source>
        <dbReference type="ARBA" id="ARBA00023004"/>
    </source>
</evidence>
<dbReference type="RefSeq" id="WP_150002082.1">
    <property type="nucleotide sequence ID" value="NZ_BKCM01000005.1"/>
</dbReference>
<keyword evidence="8" id="KW-0798">TonB box</keyword>
<keyword evidence="13" id="KW-1185">Reference proteome</keyword>
<name>A0A5A7MYT5_9PROT</name>
<proteinExistence type="predicted"/>
<organism evidence="12 13">
    <name type="scientific">Iodidimonas gelatinilytica</name>
    <dbReference type="NCBI Taxonomy" id="1236966"/>
    <lineage>
        <taxon>Bacteria</taxon>
        <taxon>Pseudomonadati</taxon>
        <taxon>Pseudomonadota</taxon>
        <taxon>Alphaproteobacteria</taxon>
        <taxon>Iodidimonadales</taxon>
        <taxon>Iodidimonadaceae</taxon>
        <taxon>Iodidimonas</taxon>
    </lineage>
</organism>
<keyword evidence="7" id="KW-0406">Ion transport</keyword>
<dbReference type="Pfam" id="PF00593">
    <property type="entry name" value="TonB_dep_Rec_b-barrel"/>
    <property type="match status" value="1"/>
</dbReference>
<evidence type="ECO:0000256" key="7">
    <source>
        <dbReference type="ARBA" id="ARBA00023065"/>
    </source>
</evidence>
<keyword evidence="9" id="KW-0472">Membrane</keyword>
<accession>A0A5A7MYT5</accession>
<evidence type="ECO:0000256" key="2">
    <source>
        <dbReference type="ARBA" id="ARBA00022448"/>
    </source>
</evidence>
<evidence type="ECO:0000256" key="5">
    <source>
        <dbReference type="ARBA" id="ARBA00022692"/>
    </source>
</evidence>
<evidence type="ECO:0000259" key="11">
    <source>
        <dbReference type="Pfam" id="PF00593"/>
    </source>
</evidence>
<keyword evidence="5" id="KW-0812">Transmembrane</keyword>
<evidence type="ECO:0000313" key="12">
    <source>
        <dbReference type="EMBL" id="GER00534.1"/>
    </source>
</evidence>
<dbReference type="InterPro" id="IPR036942">
    <property type="entry name" value="Beta-barrel_TonB_sf"/>
</dbReference>
<evidence type="ECO:0000256" key="4">
    <source>
        <dbReference type="ARBA" id="ARBA00022496"/>
    </source>
</evidence>
<dbReference type="InterPro" id="IPR039426">
    <property type="entry name" value="TonB-dep_rcpt-like"/>
</dbReference>
<dbReference type="GO" id="GO:0009279">
    <property type="term" value="C:cell outer membrane"/>
    <property type="evidence" value="ECO:0007669"/>
    <property type="project" value="UniProtKB-SubCell"/>
</dbReference>
<gene>
    <name evidence="12" type="ORF">JCM17845_11570</name>
</gene>
<reference evidence="12 13" key="1">
    <citation type="submission" date="2019-09" db="EMBL/GenBank/DDBJ databases">
        <title>NBRP : Genome information of microbial organism related human and environment.</title>
        <authorList>
            <person name="Hattori M."/>
            <person name="Oshima K."/>
            <person name="Inaba H."/>
            <person name="Suda W."/>
            <person name="Sakamoto M."/>
            <person name="Iino T."/>
            <person name="Kitahara M."/>
            <person name="Oshida Y."/>
            <person name="Iida T."/>
            <person name="Kudo T."/>
            <person name="Itoh T."/>
            <person name="Ohkuma M."/>
        </authorList>
    </citation>
    <scope>NUCLEOTIDE SEQUENCE [LARGE SCALE GENOMIC DNA]</scope>
    <source>
        <strain evidence="12 13">Mie-1</strain>
    </source>
</reference>
<sequence>MLFFGAPAAALTRQPQKRELWSHELRFASSLDGPVNFVIGGFLSREDKDFDVEVVATNELGLPLGPFDITKDFFLDGPPNAAIFGRTKSDELDQEALFGEVTLEATDKLSLTFGGRYFNFDIVSSGLETKPFVGFNNETRAVDISSGSDTFQIKGNASYKVSDDHLFYFTAAEGFRVGGTNDAAINPTGVPVPEGFDPDSLWNYEIGWKGGFFDNRLVVNAAAFVILWDNIQVEGLDPSGAFPIITNAGEAEIDGIEFDVTIRPIAGLDLSFGGSWQDARITESQPLSDPLSPSFDPNAGLKGDQLPNVPDFQGFAAAQYEHPLTSDLDGLVRIDISYRGSVDTQFRETSPFNVPLDSYTIVNLKAGITNDHWDLSVFAKNLFDKRAQVDAINSAQDPFSFITVRPFTFGGHVAYRF</sequence>
<evidence type="ECO:0000256" key="10">
    <source>
        <dbReference type="ARBA" id="ARBA00023237"/>
    </source>
</evidence>
<comment type="subcellular location">
    <subcellularLocation>
        <location evidence="1">Cell outer membrane</location>
        <topology evidence="1">Multi-pass membrane protein</topology>
    </subcellularLocation>
</comment>
<dbReference type="InterPro" id="IPR000531">
    <property type="entry name" value="Beta-barrel_TonB"/>
</dbReference>
<dbReference type="Proteomes" id="UP000325187">
    <property type="component" value="Unassembled WGS sequence"/>
</dbReference>